<feature type="compositionally biased region" description="Low complexity" evidence="1">
    <location>
        <begin position="68"/>
        <end position="115"/>
    </location>
</feature>
<evidence type="ECO:0000313" key="5">
    <source>
        <dbReference type="Proteomes" id="UP001597114"/>
    </source>
</evidence>
<protein>
    <submittedName>
        <fullName evidence="4">Type II CAAX prenyl endopeptidase Rce1 family protein</fullName>
    </submittedName>
</protein>
<keyword evidence="2" id="KW-0472">Membrane</keyword>
<organism evidence="4 5">
    <name type="scientific">Pseudonocardia yunnanensis</name>
    <dbReference type="NCBI Taxonomy" id="58107"/>
    <lineage>
        <taxon>Bacteria</taxon>
        <taxon>Bacillati</taxon>
        <taxon>Actinomycetota</taxon>
        <taxon>Actinomycetes</taxon>
        <taxon>Pseudonocardiales</taxon>
        <taxon>Pseudonocardiaceae</taxon>
        <taxon>Pseudonocardia</taxon>
    </lineage>
</organism>
<dbReference type="PANTHER" id="PTHR43592">
    <property type="entry name" value="CAAX AMINO TERMINAL PROTEASE"/>
    <property type="match status" value="1"/>
</dbReference>
<keyword evidence="2" id="KW-0812">Transmembrane</keyword>
<keyword evidence="5" id="KW-1185">Reference proteome</keyword>
<reference evidence="5" key="1">
    <citation type="journal article" date="2019" name="Int. J. Syst. Evol. Microbiol.">
        <title>The Global Catalogue of Microorganisms (GCM) 10K type strain sequencing project: providing services to taxonomists for standard genome sequencing and annotation.</title>
        <authorList>
            <consortium name="The Broad Institute Genomics Platform"/>
            <consortium name="The Broad Institute Genome Sequencing Center for Infectious Disease"/>
            <person name="Wu L."/>
            <person name="Ma J."/>
        </authorList>
    </citation>
    <scope>NUCLEOTIDE SEQUENCE [LARGE SCALE GENOMIC DNA]</scope>
    <source>
        <strain evidence="5">CCM 7043</strain>
    </source>
</reference>
<dbReference type="RefSeq" id="WP_344725398.1">
    <property type="nucleotide sequence ID" value="NZ_BAAAUS010000030.1"/>
</dbReference>
<feature type="transmembrane region" description="Helical" evidence="2">
    <location>
        <begin position="298"/>
        <end position="319"/>
    </location>
</feature>
<evidence type="ECO:0000313" key="4">
    <source>
        <dbReference type="EMBL" id="MFD1519462.1"/>
    </source>
</evidence>
<feature type="transmembrane region" description="Helical" evidence="2">
    <location>
        <begin position="212"/>
        <end position="236"/>
    </location>
</feature>
<dbReference type="PANTHER" id="PTHR43592:SF15">
    <property type="entry name" value="CAAX AMINO TERMINAL PROTEASE FAMILY PROTEIN"/>
    <property type="match status" value="1"/>
</dbReference>
<dbReference type="Proteomes" id="UP001597114">
    <property type="component" value="Unassembled WGS sequence"/>
</dbReference>
<feature type="transmembrane region" description="Helical" evidence="2">
    <location>
        <begin position="331"/>
        <end position="350"/>
    </location>
</feature>
<feature type="domain" description="CAAX prenyl protease 2/Lysostaphin resistance protein A-like" evidence="3">
    <location>
        <begin position="300"/>
        <end position="388"/>
    </location>
</feature>
<comment type="caution">
    <text evidence="4">The sequence shown here is derived from an EMBL/GenBank/DDBJ whole genome shotgun (WGS) entry which is preliminary data.</text>
</comment>
<feature type="compositionally biased region" description="Pro residues" evidence="1">
    <location>
        <begin position="141"/>
        <end position="156"/>
    </location>
</feature>
<feature type="region of interest" description="Disordered" evidence="1">
    <location>
        <begin position="1"/>
        <end position="119"/>
    </location>
</feature>
<accession>A0ABW4EWN3</accession>
<sequence>MATADGNESPEEGSREPDGLEPSDVGPTGANSSLTGNAAAGGTSDGSPDSSGNGSSPNGNGSNGNGHNGATHSGAAAGSPWAAPEWSPWSQEAASGAPAEPPGAAVAQPGPGPYAEGSYPPGPYQPYAAGPGTSGPYPMYPPSAYPSMPDPHPSAPLPVGRRSPRHPAGRALAGAPARTHRWGLGAYVLVEAVFLLTSVLIGWAVLGNLPVVAGLILALAVPTVLAAATAVLITVLRGNGPRTDLRLQWSWSDVGLGVAFGLGGLALTVPASLVYVAIVGPDASSAVGDVFGSVRTGPVLAAVVLVIVVFLAPLCEEIVYRGLLWGGIERLANRWVAFGVTTLLFAMAHFEFTRTPLLLIVAIPIAVARLYTGRLLPSIVAHQVNNLLPGVVLMLGLLGLMPTG</sequence>
<feature type="transmembrane region" description="Helical" evidence="2">
    <location>
        <begin position="356"/>
        <end position="372"/>
    </location>
</feature>
<feature type="transmembrane region" description="Helical" evidence="2">
    <location>
        <begin position="256"/>
        <end position="278"/>
    </location>
</feature>
<evidence type="ECO:0000259" key="3">
    <source>
        <dbReference type="Pfam" id="PF02517"/>
    </source>
</evidence>
<evidence type="ECO:0000256" key="1">
    <source>
        <dbReference type="SAM" id="MobiDB-lite"/>
    </source>
</evidence>
<keyword evidence="2" id="KW-1133">Transmembrane helix</keyword>
<feature type="transmembrane region" description="Helical" evidence="2">
    <location>
        <begin position="384"/>
        <end position="401"/>
    </location>
</feature>
<feature type="transmembrane region" description="Helical" evidence="2">
    <location>
        <begin position="184"/>
        <end position="206"/>
    </location>
</feature>
<dbReference type="Pfam" id="PF02517">
    <property type="entry name" value="Rce1-like"/>
    <property type="match status" value="1"/>
</dbReference>
<dbReference type="EMBL" id="JBHUCO010000018">
    <property type="protein sequence ID" value="MFD1519462.1"/>
    <property type="molecule type" value="Genomic_DNA"/>
</dbReference>
<name>A0ABW4EWN3_9PSEU</name>
<gene>
    <name evidence="4" type="ORF">ACFSJD_18365</name>
</gene>
<proteinExistence type="predicted"/>
<feature type="region of interest" description="Disordered" evidence="1">
    <location>
        <begin position="141"/>
        <end position="172"/>
    </location>
</feature>
<dbReference type="InterPro" id="IPR003675">
    <property type="entry name" value="Rce1/LyrA-like_dom"/>
</dbReference>
<evidence type="ECO:0000256" key="2">
    <source>
        <dbReference type="SAM" id="Phobius"/>
    </source>
</evidence>
<feature type="compositionally biased region" description="Low complexity" evidence="1">
    <location>
        <begin position="38"/>
        <end position="60"/>
    </location>
</feature>